<feature type="repeat" description="WD" evidence="5">
    <location>
        <begin position="307"/>
        <end position="341"/>
    </location>
</feature>
<feature type="repeat" description="WD" evidence="5">
    <location>
        <begin position="215"/>
        <end position="249"/>
    </location>
</feature>
<evidence type="ECO:0000256" key="4">
    <source>
        <dbReference type="ARBA" id="ARBA00023187"/>
    </source>
</evidence>
<evidence type="ECO:0000256" key="5">
    <source>
        <dbReference type="PROSITE-ProRule" id="PRU00221"/>
    </source>
</evidence>
<accession>A0AAE9WGE9</accession>
<proteinExistence type="predicted"/>
<reference evidence="6 7" key="1">
    <citation type="journal article" date="2023" name="G3 (Bethesda)">
        <title>A high-quality reference genome for the fission yeast Schizosaccharomyces osmophilus.</title>
        <authorList>
            <person name="Jia G.S."/>
            <person name="Zhang W.C."/>
            <person name="Liang Y."/>
            <person name="Liu X.H."/>
            <person name="Rhind N."/>
            <person name="Pidoux A."/>
            <person name="Brysch-Herzberg M."/>
            <person name="Du L.L."/>
        </authorList>
    </citation>
    <scope>NUCLEOTIDE SEQUENCE [LARGE SCALE GENOMIC DNA]</scope>
    <source>
        <strain evidence="6 7">CBS 15793</strain>
    </source>
</reference>
<dbReference type="InterPro" id="IPR036322">
    <property type="entry name" value="WD40_repeat_dom_sf"/>
</dbReference>
<dbReference type="PROSITE" id="PS00678">
    <property type="entry name" value="WD_REPEATS_1"/>
    <property type="match status" value="1"/>
</dbReference>
<dbReference type="GO" id="GO:0003723">
    <property type="term" value="F:RNA binding"/>
    <property type="evidence" value="ECO:0007669"/>
    <property type="project" value="TreeGrafter"/>
</dbReference>
<feature type="repeat" description="WD" evidence="5">
    <location>
        <begin position="89"/>
        <end position="130"/>
    </location>
</feature>
<dbReference type="InterPro" id="IPR001680">
    <property type="entry name" value="WD40_rpt"/>
</dbReference>
<dbReference type="PRINTS" id="PR00320">
    <property type="entry name" value="GPROTEINBRPT"/>
</dbReference>
<dbReference type="PROSITE" id="PS50082">
    <property type="entry name" value="WD_REPEATS_2"/>
    <property type="match status" value="7"/>
</dbReference>
<dbReference type="CDD" id="cd00200">
    <property type="entry name" value="WD40"/>
    <property type="match status" value="1"/>
</dbReference>
<dbReference type="InterPro" id="IPR015943">
    <property type="entry name" value="WD40/YVTN_repeat-like_dom_sf"/>
</dbReference>
<name>A0AAE9WGE9_9SCHI</name>
<dbReference type="Gene3D" id="2.130.10.10">
    <property type="entry name" value="YVTN repeat-like/Quinoprotein amine dehydrogenase"/>
    <property type="match status" value="1"/>
</dbReference>
<feature type="repeat" description="WD" evidence="5">
    <location>
        <begin position="131"/>
        <end position="173"/>
    </location>
</feature>
<keyword evidence="7" id="KW-1185">Reference proteome</keyword>
<keyword evidence="1 5" id="KW-0853">WD repeat</keyword>
<dbReference type="KEGG" id="som:SOMG_04034"/>
<organism evidence="6 7">
    <name type="scientific">Schizosaccharomyces osmophilus</name>
    <dbReference type="NCBI Taxonomy" id="2545709"/>
    <lineage>
        <taxon>Eukaryota</taxon>
        <taxon>Fungi</taxon>
        <taxon>Dikarya</taxon>
        <taxon>Ascomycota</taxon>
        <taxon>Taphrinomycotina</taxon>
        <taxon>Schizosaccharomycetes</taxon>
        <taxon>Schizosaccharomycetales</taxon>
        <taxon>Schizosaccharomycetaceae</taxon>
        <taxon>Schizosaccharomyces</taxon>
    </lineage>
</organism>
<dbReference type="InterPro" id="IPR019775">
    <property type="entry name" value="WD40_repeat_CS"/>
</dbReference>
<dbReference type="SUPFAM" id="SSF50978">
    <property type="entry name" value="WD40 repeat-like"/>
    <property type="match status" value="1"/>
</dbReference>
<dbReference type="PANTHER" id="PTHR44006">
    <property type="entry name" value="U5 SMALL NUCLEAR RIBONUCLEOPROTEIN 40 KDA PROTEIN"/>
    <property type="match status" value="1"/>
</dbReference>
<dbReference type="InterPro" id="IPR020472">
    <property type="entry name" value="WD40_PAC1"/>
</dbReference>
<feature type="repeat" description="WD" evidence="5">
    <location>
        <begin position="265"/>
        <end position="306"/>
    </location>
</feature>
<keyword evidence="2" id="KW-0507">mRNA processing</keyword>
<dbReference type="RefSeq" id="XP_056038829.1">
    <property type="nucleotide sequence ID" value="XM_056182821.1"/>
</dbReference>
<evidence type="ECO:0000256" key="1">
    <source>
        <dbReference type="ARBA" id="ARBA00022574"/>
    </source>
</evidence>
<dbReference type="PROSITE" id="PS50294">
    <property type="entry name" value="WD_REPEATS_REGION"/>
    <property type="match status" value="4"/>
</dbReference>
<keyword evidence="3" id="KW-0677">Repeat</keyword>
<dbReference type="GeneID" id="80877510"/>
<gene>
    <name evidence="6" type="primary">spf38</name>
    <name evidence="6" type="ORF">SOMG_04034</name>
</gene>
<keyword evidence="4" id="KW-0508">mRNA splicing</keyword>
<evidence type="ECO:0000313" key="6">
    <source>
        <dbReference type="EMBL" id="WBW74586.1"/>
    </source>
</evidence>
<feature type="repeat" description="WD" evidence="5">
    <location>
        <begin position="180"/>
        <end position="214"/>
    </location>
</feature>
<feature type="repeat" description="WD" evidence="5">
    <location>
        <begin position="46"/>
        <end position="79"/>
    </location>
</feature>
<dbReference type="PANTHER" id="PTHR44006:SF1">
    <property type="entry name" value="U5 SMALL NUCLEAR RIBONUCLEOPROTEIN 40 KDA PROTEIN"/>
    <property type="match status" value="1"/>
</dbReference>
<dbReference type="GO" id="GO:0008380">
    <property type="term" value="P:RNA splicing"/>
    <property type="evidence" value="ECO:0007669"/>
    <property type="project" value="UniProtKB-KW"/>
</dbReference>
<evidence type="ECO:0000256" key="2">
    <source>
        <dbReference type="ARBA" id="ARBA00022664"/>
    </source>
</evidence>
<dbReference type="SMART" id="SM00320">
    <property type="entry name" value="WD40"/>
    <property type="match status" value="7"/>
</dbReference>
<dbReference type="GO" id="GO:0006397">
    <property type="term" value="P:mRNA processing"/>
    <property type="evidence" value="ECO:0007669"/>
    <property type="project" value="UniProtKB-KW"/>
</dbReference>
<dbReference type="AlphaFoldDB" id="A0AAE9WGE9"/>
<evidence type="ECO:0000313" key="7">
    <source>
        <dbReference type="Proteomes" id="UP001212411"/>
    </source>
</evidence>
<dbReference type="InterPro" id="IPR052234">
    <property type="entry name" value="U5_snRNP_Component"/>
</dbReference>
<dbReference type="GO" id="GO:0071013">
    <property type="term" value="C:catalytic step 2 spliceosome"/>
    <property type="evidence" value="ECO:0007669"/>
    <property type="project" value="TreeGrafter"/>
</dbReference>
<dbReference type="Pfam" id="PF00400">
    <property type="entry name" value="WD40"/>
    <property type="match status" value="7"/>
</dbReference>
<evidence type="ECO:0000256" key="3">
    <source>
        <dbReference type="ARBA" id="ARBA00022737"/>
    </source>
</evidence>
<sequence>MDKRKESEIPQNGHVVKRPRVEDVTLVSEEDTVSRTSDLVAPNLQMLGHTSEVLTSRFDPSGSKFASGGMDRQILLWNVFGEVSNFGILSGSKGAITDLQWSRDGEVLYNACSDTNLYSWNTNSGQKIRKYKGHAGVVNALDVLRVGSELLASVSDDSTLKVWDTRSRDCIQSIEEKFPLTAVAISQQGTTVYTGGIEGNIKAWDLRTNEVLYTLKEHNDIVTSLSLSKDGSTLLSNSMDNTVRTFDVKPFAPSSRQINVYNGAVHGLEHNLLRAAWSGDSRLVATGSSDRNTYIWSSSSGEVKYQLPGHEGCVNHVDFHPTQNIILSCSSDKTMFLGELS</sequence>
<dbReference type="Proteomes" id="UP001212411">
    <property type="component" value="Chromosome 2"/>
</dbReference>
<dbReference type="EMBL" id="CP115612">
    <property type="protein sequence ID" value="WBW74586.1"/>
    <property type="molecule type" value="Genomic_DNA"/>
</dbReference>
<protein>
    <submittedName>
        <fullName evidence="6">U5 snRNP complex subunit Spf38</fullName>
    </submittedName>
</protein>